<protein>
    <submittedName>
        <fullName evidence="1">Sugar transporter</fullName>
    </submittedName>
</protein>
<dbReference type="GO" id="GO:0005975">
    <property type="term" value="P:carbohydrate metabolic process"/>
    <property type="evidence" value="ECO:0007669"/>
    <property type="project" value="InterPro"/>
</dbReference>
<comment type="caution">
    <text evidence="1">The sequence shown here is derived from an EMBL/GenBank/DDBJ whole genome shotgun (WGS) entry which is preliminary data.</text>
</comment>
<organism evidence="1 2">
    <name type="scientific">Mucilaginibacter myungsuensis</name>
    <dbReference type="NCBI Taxonomy" id="649104"/>
    <lineage>
        <taxon>Bacteria</taxon>
        <taxon>Pseudomonadati</taxon>
        <taxon>Bacteroidota</taxon>
        <taxon>Sphingobacteriia</taxon>
        <taxon>Sphingobacteriales</taxon>
        <taxon>Sphingobacteriaceae</taxon>
        <taxon>Mucilaginibacter</taxon>
    </lineage>
</organism>
<dbReference type="InterPro" id="IPR005198">
    <property type="entry name" value="Glyco_hydro_76"/>
</dbReference>
<reference evidence="1" key="1">
    <citation type="submission" date="2020-10" db="EMBL/GenBank/DDBJ databases">
        <title>Mucilaginibacter mali sp. nov., isolated from rhizosphere soil of apple orchard.</title>
        <authorList>
            <person name="Lee J.-S."/>
            <person name="Kim H.S."/>
            <person name="Kim J.-S."/>
        </authorList>
    </citation>
    <scope>NUCLEOTIDE SEQUENCE</scope>
    <source>
        <strain evidence="1">KCTC 22746</strain>
    </source>
</reference>
<keyword evidence="1" id="KW-0813">Transport</keyword>
<evidence type="ECO:0000313" key="2">
    <source>
        <dbReference type="Proteomes" id="UP000622475"/>
    </source>
</evidence>
<name>A0A929L2Z2_9SPHI</name>
<proteinExistence type="predicted"/>
<dbReference type="InterPro" id="IPR008928">
    <property type="entry name" value="6-hairpin_glycosidase_sf"/>
</dbReference>
<dbReference type="PANTHER" id="PTHR47791">
    <property type="entry name" value="MEIOTICALLY UP-REGULATED GENE 191 PROTEIN"/>
    <property type="match status" value="1"/>
</dbReference>
<dbReference type="RefSeq" id="WP_194112737.1">
    <property type="nucleotide sequence ID" value="NZ_JADFFL010000006.1"/>
</dbReference>
<gene>
    <name evidence="1" type="ORF">IRJ16_16600</name>
</gene>
<dbReference type="PANTHER" id="PTHR47791:SF3">
    <property type="entry name" value="MEIOTICALLY UP-REGULATED GENE 191 PROTEIN"/>
    <property type="match status" value="1"/>
</dbReference>
<dbReference type="EMBL" id="JADFFL010000006">
    <property type="protein sequence ID" value="MBE9663509.1"/>
    <property type="molecule type" value="Genomic_DNA"/>
</dbReference>
<dbReference type="Gene3D" id="1.50.10.20">
    <property type="match status" value="1"/>
</dbReference>
<dbReference type="AlphaFoldDB" id="A0A929L2Z2"/>
<keyword evidence="1" id="KW-0762">Sugar transport</keyword>
<sequence length="414" mass="46026">MRNNTNTTTVPFYPSVLQQLLHQNKKLIIISALGFSALMSGCKKEQSITTEQPANATATVTGPELRVNAAPPTPTKAEALVAMQVYNNHFYNQYGTYGPSYKAYYWKDDNHTGRMDFWTQQEAIETLIDAYAINPSTDLKNKIVYLYNGVRDGYGLLWSNNIYNDDIVWGALMCVRAFKITNDGGMLDMAKNNFNMMWNRAWNTSSLGGGLWWTTANQTKNTCVNAPAVICAMLLYQATGDVAYKNKAKLIMDWMVSRLYVASTGEVKGAINAAGTITEGPLSYTQGTFIGACDLLRADYPAVNYLAMGTKAMDYARSNMCITSGGILKDENGIPDTQGMKGIFARWACRFVKNTGTRTNYGAWLDANAAQAWSIRNSQGLMWTVWGTRTPESVRNAFETTSGVSMINNIYFYR</sequence>
<dbReference type="SUPFAM" id="SSF48208">
    <property type="entry name" value="Six-hairpin glycosidases"/>
    <property type="match status" value="1"/>
</dbReference>
<accession>A0A929L2Z2</accession>
<keyword evidence="2" id="KW-1185">Reference proteome</keyword>
<evidence type="ECO:0000313" key="1">
    <source>
        <dbReference type="EMBL" id="MBE9663509.1"/>
    </source>
</evidence>
<dbReference type="Proteomes" id="UP000622475">
    <property type="component" value="Unassembled WGS sequence"/>
</dbReference>
<dbReference type="InterPro" id="IPR053169">
    <property type="entry name" value="MUG_Protein"/>
</dbReference>
<dbReference type="Pfam" id="PF03663">
    <property type="entry name" value="Glyco_hydro_76"/>
    <property type="match status" value="1"/>
</dbReference>